<organism evidence="3 4">
    <name type="scientific">Cerrena zonata</name>
    <dbReference type="NCBI Taxonomy" id="2478898"/>
    <lineage>
        <taxon>Eukaryota</taxon>
        <taxon>Fungi</taxon>
        <taxon>Dikarya</taxon>
        <taxon>Basidiomycota</taxon>
        <taxon>Agaricomycotina</taxon>
        <taxon>Agaricomycetes</taxon>
        <taxon>Polyporales</taxon>
        <taxon>Cerrenaceae</taxon>
        <taxon>Cerrena</taxon>
    </lineage>
</organism>
<dbReference type="SUPFAM" id="SSF51735">
    <property type="entry name" value="NAD(P)-binding Rossmann-fold domains"/>
    <property type="match status" value="1"/>
</dbReference>
<comment type="caution">
    <text evidence="3">The sequence shown here is derived from an EMBL/GenBank/DDBJ whole genome shotgun (WGS) entry which is preliminary data.</text>
</comment>
<dbReference type="EMBL" id="JASBNA010000051">
    <property type="protein sequence ID" value="KAK7680192.1"/>
    <property type="molecule type" value="Genomic_DNA"/>
</dbReference>
<proteinExistence type="inferred from homology"/>
<keyword evidence="2" id="KW-0521">NADP</keyword>
<evidence type="ECO:0000313" key="3">
    <source>
        <dbReference type="EMBL" id="KAK7680192.1"/>
    </source>
</evidence>
<dbReference type="GO" id="GO:0005737">
    <property type="term" value="C:cytoplasm"/>
    <property type="evidence" value="ECO:0007669"/>
    <property type="project" value="TreeGrafter"/>
</dbReference>
<dbReference type="GO" id="GO:0016491">
    <property type="term" value="F:oxidoreductase activity"/>
    <property type="evidence" value="ECO:0007669"/>
    <property type="project" value="TreeGrafter"/>
</dbReference>
<dbReference type="PANTHER" id="PTHR43544:SF15">
    <property type="entry name" value="CHAIN DEHYDROGENASE (ATSC), PUTATIVE (AFU_ORTHOLOGUE AFUA_3G00180)-RELATED"/>
    <property type="match status" value="1"/>
</dbReference>
<reference evidence="3 4" key="1">
    <citation type="submission" date="2022-09" db="EMBL/GenBank/DDBJ databases">
        <authorList>
            <person name="Palmer J.M."/>
        </authorList>
    </citation>
    <scope>NUCLEOTIDE SEQUENCE [LARGE SCALE GENOMIC DNA]</scope>
    <source>
        <strain evidence="3 4">DSM 7382</strain>
    </source>
</reference>
<evidence type="ECO:0000256" key="2">
    <source>
        <dbReference type="ARBA" id="ARBA00022857"/>
    </source>
</evidence>
<dbReference type="AlphaFoldDB" id="A0AAW0FLK1"/>
<keyword evidence="4" id="KW-1185">Reference proteome</keyword>
<dbReference type="InterPro" id="IPR020904">
    <property type="entry name" value="Sc_DH/Rdtase_CS"/>
</dbReference>
<comment type="similarity">
    <text evidence="1">Belongs to the short-chain dehydrogenases/reductases (SDR) family.</text>
</comment>
<accession>A0AAW0FLK1</accession>
<protein>
    <submittedName>
        <fullName evidence="3">Uncharacterized protein</fullName>
    </submittedName>
</protein>
<dbReference type="InterPro" id="IPR002347">
    <property type="entry name" value="SDR_fam"/>
</dbReference>
<name>A0AAW0FLK1_9APHY</name>
<dbReference type="PANTHER" id="PTHR43544">
    <property type="entry name" value="SHORT-CHAIN DEHYDROGENASE/REDUCTASE"/>
    <property type="match status" value="1"/>
</dbReference>
<evidence type="ECO:0000256" key="1">
    <source>
        <dbReference type="ARBA" id="ARBA00006484"/>
    </source>
</evidence>
<dbReference type="InterPro" id="IPR051468">
    <property type="entry name" value="Fungal_SecMetab_SDRs"/>
</dbReference>
<dbReference type="Pfam" id="PF00106">
    <property type="entry name" value="adh_short"/>
    <property type="match status" value="1"/>
</dbReference>
<sequence>MKIFLTLRAKLTKYIKYKINTLGVIKTINVFLPLLRKSAQNTLARVITIGSATAALDFTEKTGVDYVVPYSAAKAAVNMVNAKYAVRFKDENILFLSISPGMSNTMTQEASAQVEDVYLRLVKSMQAGYPDWNGQMSTPEEAVTAMLNTSFKLTAKDSGAFLSHYGDTKWL</sequence>
<gene>
    <name evidence="3" type="ORF">QCA50_016701</name>
</gene>
<dbReference type="Proteomes" id="UP001385951">
    <property type="component" value="Unassembled WGS sequence"/>
</dbReference>
<dbReference type="PROSITE" id="PS00061">
    <property type="entry name" value="ADH_SHORT"/>
    <property type="match status" value="1"/>
</dbReference>
<evidence type="ECO:0000313" key="4">
    <source>
        <dbReference type="Proteomes" id="UP001385951"/>
    </source>
</evidence>
<dbReference type="Gene3D" id="3.40.50.720">
    <property type="entry name" value="NAD(P)-binding Rossmann-like Domain"/>
    <property type="match status" value="1"/>
</dbReference>
<dbReference type="InterPro" id="IPR036291">
    <property type="entry name" value="NAD(P)-bd_dom_sf"/>
</dbReference>